<dbReference type="InterPro" id="IPR037049">
    <property type="entry name" value="DUF1214_C_sf"/>
</dbReference>
<comment type="caution">
    <text evidence="3">The sequence shown here is derived from an EMBL/GenBank/DDBJ whole genome shotgun (WGS) entry which is preliminary data.</text>
</comment>
<dbReference type="SUPFAM" id="SSF160935">
    <property type="entry name" value="VPA0735-like"/>
    <property type="match status" value="1"/>
</dbReference>
<gene>
    <name evidence="3" type="ORF">DXN05_18085</name>
</gene>
<keyword evidence="4" id="KW-1185">Reference proteome</keyword>
<dbReference type="Proteomes" id="UP000261284">
    <property type="component" value="Unassembled WGS sequence"/>
</dbReference>
<dbReference type="Pfam" id="PF06742">
    <property type="entry name" value="DUF1214"/>
    <property type="match status" value="1"/>
</dbReference>
<feature type="domain" description="DUF1214" evidence="1">
    <location>
        <begin position="322"/>
        <end position="433"/>
    </location>
</feature>
<organism evidence="3 4">
    <name type="scientific">Deminuibacter soli</name>
    <dbReference type="NCBI Taxonomy" id="2291815"/>
    <lineage>
        <taxon>Bacteria</taxon>
        <taxon>Pseudomonadati</taxon>
        <taxon>Bacteroidota</taxon>
        <taxon>Chitinophagia</taxon>
        <taxon>Chitinophagales</taxon>
        <taxon>Chitinophagaceae</taxon>
        <taxon>Deminuibacter</taxon>
    </lineage>
</organism>
<dbReference type="Gene3D" id="2.60.120.600">
    <property type="entry name" value="Domain of unknown function DUF1214, C-terminal domain"/>
    <property type="match status" value="1"/>
</dbReference>
<dbReference type="PANTHER" id="PTHR36509:SF2">
    <property type="entry name" value="BLL3101 PROTEIN"/>
    <property type="match status" value="1"/>
</dbReference>
<dbReference type="OrthoDB" id="272779at2"/>
<dbReference type="Pfam" id="PF06863">
    <property type="entry name" value="DUF1254"/>
    <property type="match status" value="1"/>
</dbReference>
<protein>
    <submittedName>
        <fullName evidence="3">DUF1254 domain-containing protein</fullName>
    </submittedName>
</protein>
<dbReference type="RefSeq" id="WP_116848681.1">
    <property type="nucleotide sequence ID" value="NZ_QTJU01000007.1"/>
</dbReference>
<dbReference type="PANTHER" id="PTHR36509">
    <property type="entry name" value="BLL3101 PROTEIN"/>
    <property type="match status" value="1"/>
</dbReference>
<dbReference type="InterPro" id="IPR010679">
    <property type="entry name" value="DUF1254"/>
</dbReference>
<accession>A0A3E1NG86</accession>
<sequence length="451" mass="51166">MTLPIFCIGITCVVLSVTGYSLHSNLNATAVPIDSTEVTAHEIVESYVYLLGRALAVRQEQIDLRAPQFEYNVIKYNEAGKADFVNPNLDVAYMEAWFAIDENSAIIIEIPPIKNRYYTVQLMDGWGEVLYNLNERNFPAHPYGKYALTLENTTAAIPSDAIKIPLPERKIKMLARVELQKTTQEAVKLQKQFKAVVIGNPVIEPVVEFSFFTNKQLPDLAVFEFAKELMKTPDSKMQKKDSIRAMCNKVAAYALATETNKEEVRKIIRESAIPQLLNYAINKAGTVKNNWLGVLIGGEYHGNYWTRTSANYVGIWANSTAEVIYFIASKDATGDTLKGGQEYVINFEKDKLPGLNVNGFWSVILVDFPNYRVVDNTLKRYNLNNFSPFKYERDSTLKIYIAPVYHSGWPKENWLPSPQNGKFNLTLRMYVPKANVRTGDWFPAPVEKIKK</sequence>
<evidence type="ECO:0000259" key="1">
    <source>
        <dbReference type="Pfam" id="PF06742"/>
    </source>
</evidence>
<dbReference type="AlphaFoldDB" id="A0A3E1NG86"/>
<dbReference type="EMBL" id="QTJU01000007">
    <property type="protein sequence ID" value="RFM26897.1"/>
    <property type="molecule type" value="Genomic_DNA"/>
</dbReference>
<dbReference type="Gene3D" id="2.60.40.1610">
    <property type="entry name" value="Domain of unknown function DUF1254"/>
    <property type="match status" value="1"/>
</dbReference>
<dbReference type="InterPro" id="IPR010621">
    <property type="entry name" value="DUF1214"/>
</dbReference>
<dbReference type="InterPro" id="IPR037050">
    <property type="entry name" value="DUF1254_sf"/>
</dbReference>
<evidence type="ECO:0000259" key="2">
    <source>
        <dbReference type="Pfam" id="PF06863"/>
    </source>
</evidence>
<evidence type="ECO:0000313" key="4">
    <source>
        <dbReference type="Proteomes" id="UP000261284"/>
    </source>
</evidence>
<reference evidence="3 4" key="1">
    <citation type="submission" date="2018-08" db="EMBL/GenBank/DDBJ databases">
        <title>Chitinophagaceae sp. K23C18032701, a novel bacterium isolated from forest soil.</title>
        <authorList>
            <person name="Wang C."/>
        </authorList>
    </citation>
    <scope>NUCLEOTIDE SEQUENCE [LARGE SCALE GENOMIC DNA]</scope>
    <source>
        <strain evidence="3 4">K23C18032701</strain>
    </source>
</reference>
<name>A0A3E1NG86_9BACT</name>
<feature type="domain" description="DUF1254" evidence="2">
    <location>
        <begin position="76"/>
        <end position="194"/>
    </location>
</feature>
<proteinExistence type="predicted"/>
<evidence type="ECO:0000313" key="3">
    <source>
        <dbReference type="EMBL" id="RFM26897.1"/>
    </source>
</evidence>